<proteinExistence type="inferred from homology"/>
<gene>
    <name evidence="7" type="ORF">LTRI10_LOCUS2694</name>
</gene>
<dbReference type="EMBL" id="OZ034813">
    <property type="protein sequence ID" value="CAL1354910.1"/>
    <property type="molecule type" value="Genomic_DNA"/>
</dbReference>
<dbReference type="Proteomes" id="UP001497516">
    <property type="component" value="Chromosome 1"/>
</dbReference>
<evidence type="ECO:0000259" key="6">
    <source>
        <dbReference type="PROSITE" id="PS50600"/>
    </source>
</evidence>
<feature type="region of interest" description="Disordered" evidence="5">
    <location>
        <begin position="570"/>
        <end position="591"/>
    </location>
</feature>
<dbReference type="AlphaFoldDB" id="A0AAV2CEI2"/>
<evidence type="ECO:0000256" key="1">
    <source>
        <dbReference type="ARBA" id="ARBA00005234"/>
    </source>
</evidence>
<dbReference type="InterPro" id="IPR003653">
    <property type="entry name" value="Peptidase_C48_C"/>
</dbReference>
<evidence type="ECO:0000256" key="3">
    <source>
        <dbReference type="ARBA" id="ARBA00022801"/>
    </source>
</evidence>
<comment type="similarity">
    <text evidence="1">Belongs to the peptidase C48 family.</text>
</comment>
<dbReference type="GO" id="GO:0008234">
    <property type="term" value="F:cysteine-type peptidase activity"/>
    <property type="evidence" value="ECO:0007669"/>
    <property type="project" value="InterPro"/>
</dbReference>
<dbReference type="PROSITE" id="PS50600">
    <property type="entry name" value="ULP_PROTEASE"/>
    <property type="match status" value="1"/>
</dbReference>
<keyword evidence="4" id="KW-0175">Coiled coil</keyword>
<dbReference type="Pfam" id="PF02902">
    <property type="entry name" value="Peptidase_C48"/>
    <property type="match status" value="1"/>
</dbReference>
<evidence type="ECO:0000256" key="4">
    <source>
        <dbReference type="SAM" id="Coils"/>
    </source>
</evidence>
<feature type="domain" description="Ubiquitin-like protease family profile" evidence="6">
    <location>
        <begin position="617"/>
        <end position="811"/>
    </location>
</feature>
<keyword evidence="8" id="KW-1185">Reference proteome</keyword>
<dbReference type="InterPro" id="IPR038765">
    <property type="entry name" value="Papain-like_cys_pep_sf"/>
</dbReference>
<feature type="compositionally biased region" description="Basic and acidic residues" evidence="5">
    <location>
        <begin position="435"/>
        <end position="470"/>
    </location>
</feature>
<feature type="compositionally biased region" description="Acidic residues" evidence="5">
    <location>
        <begin position="281"/>
        <end position="291"/>
    </location>
</feature>
<feature type="coiled-coil region" evidence="4">
    <location>
        <begin position="222"/>
        <end position="264"/>
    </location>
</feature>
<dbReference type="SUPFAM" id="SSF54001">
    <property type="entry name" value="Cysteine proteinases"/>
    <property type="match status" value="1"/>
</dbReference>
<evidence type="ECO:0000313" key="7">
    <source>
        <dbReference type="EMBL" id="CAL1354910.1"/>
    </source>
</evidence>
<dbReference type="Gene3D" id="3.40.395.10">
    <property type="entry name" value="Adenoviral Proteinase, Chain A"/>
    <property type="match status" value="1"/>
</dbReference>
<dbReference type="GO" id="GO:0006508">
    <property type="term" value="P:proteolysis"/>
    <property type="evidence" value="ECO:0007669"/>
    <property type="project" value="UniProtKB-KW"/>
</dbReference>
<feature type="compositionally biased region" description="Polar residues" evidence="5">
    <location>
        <begin position="576"/>
        <end position="591"/>
    </location>
</feature>
<feature type="compositionally biased region" description="Polar residues" evidence="5">
    <location>
        <begin position="372"/>
        <end position="388"/>
    </location>
</feature>
<feature type="region of interest" description="Disordered" evidence="5">
    <location>
        <begin position="265"/>
        <end position="535"/>
    </location>
</feature>
<evidence type="ECO:0000256" key="2">
    <source>
        <dbReference type="ARBA" id="ARBA00022670"/>
    </source>
</evidence>
<evidence type="ECO:0000256" key="5">
    <source>
        <dbReference type="SAM" id="MobiDB-lite"/>
    </source>
</evidence>
<keyword evidence="2" id="KW-0645">Protease</keyword>
<reference evidence="7 8" key="1">
    <citation type="submission" date="2024-04" db="EMBL/GenBank/DDBJ databases">
        <authorList>
            <person name="Fracassetti M."/>
        </authorList>
    </citation>
    <scope>NUCLEOTIDE SEQUENCE [LARGE SCALE GENOMIC DNA]</scope>
</reference>
<feature type="compositionally biased region" description="Polar residues" evidence="5">
    <location>
        <begin position="293"/>
        <end position="309"/>
    </location>
</feature>
<name>A0AAV2CEI2_9ROSI</name>
<feature type="compositionally biased region" description="Polar residues" evidence="5">
    <location>
        <begin position="424"/>
        <end position="434"/>
    </location>
</feature>
<evidence type="ECO:0000313" key="8">
    <source>
        <dbReference type="Proteomes" id="UP001497516"/>
    </source>
</evidence>
<keyword evidence="3" id="KW-0378">Hydrolase</keyword>
<sequence length="873" mass="100642">MGNREVVPPTISWDDAADYAIETLLEVDGTSTPRVKLSQVEKDLPTTTQSKRWMQLFFLLVTGGLLCPTSAPMAELNMLEYLKTEELKHFTSYNWCKYFFKHMNEGLKSPNLYVSADLHFLTVCFMYKLDEMAFSTQLRTPTVSYYDDNNVDSKFENIKSYYNGKELNEIEKLANISDDEADDAADEEEENEPVYESPKRQRNKSPDQSSSLNFDLKNIRTVNQAENAIKLLEASMKAMMKAIKDQYKSQIDNLIRHKENLAKESCDENVQPTEGEKFQCEDDEEENDEEMNASLNKTLNEIFKQTNIDQNEEENEEQTHKEDDSQPSTVDLAASTPKPKEKEQDDSAPGAVNRESIPKEGGPLGEVATEPPEQSVQEGLNQGTPQQEDTPKAVPEQISSKETGEKGATKIADPMEVDKETTEEGNTGQAAQKTAETDSEKTVSDDVVREEAPKLTTEAAEKPKVTREDDIPSFDLSPLNRQTPTRPTKLTTNTATDQPGEPRKRRIVVKNVHGNEKKARATPPPAQPQNTQSQTESYAIWSNLYTNSQEKLKEVCECIDAYLEDLNSPTVEPVAPQSQKSPVEWSTPTQTTPDDMFNNILEYIRCKNKKFFKSDEIMFKMKDGTFLLKRESVQLIEIGCEITSDVIDWYGDVMNRNEAKKGKFKRWFFDTSLAGDCQLDIDSGNTVLSPDDYYDKVDLDITNKEWAKNLSFTECNLWFFPYCNNKHYIMICVNIKAERFEVLDSLRHKDFEETYKPMAKRVVQYAINYMKTQFAEKTVRWERFTWFNLEKVTQPDQISCGMYIIRWMRHWEGKYNSALTKDWKRIDLINEERECLMLDIILDEENLERERIMKEAIKYCNMKNKKKELKGRR</sequence>
<feature type="compositionally biased region" description="Low complexity" evidence="5">
    <location>
        <begin position="483"/>
        <end position="496"/>
    </location>
</feature>
<accession>A0AAV2CEI2</accession>
<feature type="compositionally biased region" description="Acidic residues" evidence="5">
    <location>
        <begin position="179"/>
        <end position="193"/>
    </location>
</feature>
<protein>
    <recommendedName>
        <fullName evidence="6">Ubiquitin-like protease family profile domain-containing protein</fullName>
    </recommendedName>
</protein>
<feature type="region of interest" description="Disordered" evidence="5">
    <location>
        <begin position="179"/>
        <end position="213"/>
    </location>
</feature>
<organism evidence="7 8">
    <name type="scientific">Linum trigynum</name>
    <dbReference type="NCBI Taxonomy" id="586398"/>
    <lineage>
        <taxon>Eukaryota</taxon>
        <taxon>Viridiplantae</taxon>
        <taxon>Streptophyta</taxon>
        <taxon>Embryophyta</taxon>
        <taxon>Tracheophyta</taxon>
        <taxon>Spermatophyta</taxon>
        <taxon>Magnoliopsida</taxon>
        <taxon>eudicotyledons</taxon>
        <taxon>Gunneridae</taxon>
        <taxon>Pentapetalae</taxon>
        <taxon>rosids</taxon>
        <taxon>fabids</taxon>
        <taxon>Malpighiales</taxon>
        <taxon>Linaceae</taxon>
        <taxon>Linum</taxon>
    </lineage>
</organism>